<feature type="binding site" evidence="14">
    <location>
        <position position="683"/>
    </location>
    <ligand>
        <name>Mg(2+)</name>
        <dbReference type="ChEBI" id="CHEBI:18420"/>
    </ligand>
</feature>
<feature type="binding site" evidence="14">
    <location>
        <position position="726"/>
    </location>
    <ligand>
        <name>Mg(2+)</name>
        <dbReference type="ChEBI" id="CHEBI:18420"/>
    </ligand>
</feature>
<comment type="catalytic activity">
    <reaction evidence="12 14">
        <text>N(2)-formyl-N(1)-(5-phospho-beta-D-ribosyl)glycinamide + L-glutamine + ATP + H2O = 2-formamido-N(1)-(5-O-phospho-beta-D-ribosyl)acetamidine + L-glutamate + ADP + phosphate + H(+)</text>
        <dbReference type="Rhea" id="RHEA:17129"/>
        <dbReference type="ChEBI" id="CHEBI:15377"/>
        <dbReference type="ChEBI" id="CHEBI:15378"/>
        <dbReference type="ChEBI" id="CHEBI:29985"/>
        <dbReference type="ChEBI" id="CHEBI:30616"/>
        <dbReference type="ChEBI" id="CHEBI:43474"/>
        <dbReference type="ChEBI" id="CHEBI:58359"/>
        <dbReference type="ChEBI" id="CHEBI:147286"/>
        <dbReference type="ChEBI" id="CHEBI:147287"/>
        <dbReference type="ChEBI" id="CHEBI:456216"/>
        <dbReference type="EC" id="6.3.5.3"/>
    </reaction>
</comment>
<feature type="binding site" evidence="14">
    <location>
        <position position="892"/>
    </location>
    <ligand>
        <name>ATP</name>
        <dbReference type="ChEBI" id="CHEBI:30616"/>
    </ligand>
</feature>
<evidence type="ECO:0000313" key="20">
    <source>
        <dbReference type="Proteomes" id="UP000243679"/>
    </source>
</evidence>
<feature type="binding site" evidence="14">
    <location>
        <position position="682"/>
    </location>
    <ligand>
        <name>ATP</name>
        <dbReference type="ChEBI" id="CHEBI:30616"/>
    </ligand>
</feature>
<dbReference type="RefSeq" id="WP_096527000.1">
    <property type="nucleotide sequence ID" value="NZ_AP014836.1"/>
</dbReference>
<feature type="binding site" evidence="14">
    <location>
        <position position="890"/>
    </location>
    <ligand>
        <name>Mg(2+)</name>
        <dbReference type="ChEBI" id="CHEBI:18420"/>
    </ligand>
</feature>
<dbReference type="InterPro" id="IPR041609">
    <property type="entry name" value="PurL_linker"/>
</dbReference>
<dbReference type="GO" id="GO:0006189">
    <property type="term" value="P:'de novo' IMP biosynthetic process"/>
    <property type="evidence" value="ECO:0007669"/>
    <property type="project" value="UniProtKB-UniRule"/>
</dbReference>
<dbReference type="Pfam" id="PF18072">
    <property type="entry name" value="FGAR-AT_linker"/>
    <property type="match status" value="1"/>
</dbReference>
<evidence type="ECO:0000256" key="7">
    <source>
        <dbReference type="ARBA" id="ARBA00022741"/>
    </source>
</evidence>
<comment type="pathway">
    <text evidence="2 14">Purine metabolism; IMP biosynthesis via de novo pathway; 5-amino-1-(5-phospho-D-ribosyl)imidazole from N(2)-formyl-N(1)-(5-phospho-D-ribosyl)glycinamide: step 1/2.</text>
</comment>
<sequence>MLQLYGQSALSSFQLQRLRARLSAIKLEVTVIEANNIYFVDLSRLLTLKEIRALEHLMEASADPIQRDIEESNQLLVVPRLGTISPWSSKATDIAHLCGLQAIKRLEKGIVYRFQMDKEGFLSAAERKILVSLIHDPMTEKVLDQMNEAQRLFYQQEPTPLAIVDILSDDGAALIQANHQMGLALAENEMSYLLESFRALGRNPTDVELMMFAQANSEHCRHKIFNACWIVDGETQEYSLLDMIRHTYKCHPENILSAYRDNAAVIAGSKVPHFMTGVAGTPNYSYWEEARHLLIKVETHNHPTAIAPFAGAATGAGGEIRDEGATGRGGKPKAGLVGFTVSNLRIPDFEQPWEGNYGKPHWIASALDIIITAPIGAAAFNNEFGRPNLCGYFRTYEEQVLGPNGWELRGYHKPIMIAGGLGNIRSEQVKKEALSSGTSLVVIGGPAMLIGLGGGAASSLASGESEEVLDFASVQRSNPEMQRRCQEVIDRCAALTEDNPILSIHDVGAGGLSNALPELVHDSHQGGWFKLRAIPNDETGLSPMEIWCNEAQERYVLAIDRNRLALFQALCERERCPWAVVGEVADKAQLVVEDSYFNNLPIEIPMDLLFGNPPKLLKQVQSLFFQPPVFKYKDISLSQAAERILRLPAVASKGFLITIGDRSITGLVVRDQMVGSWQVPVADCAVTLSSYCAYAGEAMAMGERPAIALIHPAASGRMAIGEAITNIASARIQSLKEIKLSANWMAACGHPHEDWALLDTVKAVAMDFCPQLGITIPVGKDSLSMKTVWKESDEERVMRAPLSLIISSFAPVLDVRQSLTPQLRTDVGETTLIFIDLGQGKNRLGGTAFAQVYNQLGHCPPDVDDPQLLIQFFSAIQELNTYGLLLAYHDRSDGGLFVTLCEMAFAAHCGIRVQLDALGADDLLAALFNEELGAIIQVRSCDEQRVLIRFREADLGSYCYAIGSLDPQDQICFSFHGRKVLEESRIYYQRLWSETSYRLQSLRDNPECAQQEFDALLDHRNPGLNAALTFDPAENIAAPFIVAGARPLVAILREQGVNGHIEMAAAFDRAGFMAVDVHMSDILAKRVSLADFKGLVACGGFSYGDVLGAGRGWANTILMNSLAYDEFASFFSRQDSFALGVCNGCQMFSNLRDLIPGTVLWPIFIANKSGQFEARLVMVEVLDSPSLFLQGMQGSHIPIVVAHGEGQAYFSKGKSIEDILTSRMIALRFIDNYGQSTEYYPFNPNGSLGGVTGLTNDDGRFTIMMPHPERVCLSIQHSWHPQDWSEEGPWLRMFRNARYWVG</sequence>
<dbReference type="NCBIfam" id="TIGR01735">
    <property type="entry name" value="FGAM_synt"/>
    <property type="match status" value="1"/>
</dbReference>
<organism evidence="19 20">
    <name type="scientific">Candidatus Nitrosoglobus terrae</name>
    <dbReference type="NCBI Taxonomy" id="1630141"/>
    <lineage>
        <taxon>Bacteria</taxon>
        <taxon>Pseudomonadati</taxon>
        <taxon>Pseudomonadota</taxon>
        <taxon>Gammaproteobacteria</taxon>
        <taxon>Chromatiales</taxon>
        <taxon>Chromatiaceae</taxon>
        <taxon>Candidatus Nitrosoglobus</taxon>
    </lineage>
</organism>
<dbReference type="CDD" id="cd02204">
    <property type="entry name" value="PurL_repeat2"/>
    <property type="match status" value="1"/>
</dbReference>
<feature type="active site" evidence="14">
    <location>
        <position position="1269"/>
    </location>
</feature>
<dbReference type="GO" id="GO:0005524">
    <property type="term" value="F:ATP binding"/>
    <property type="evidence" value="ECO:0007669"/>
    <property type="project" value="UniProtKB-UniRule"/>
</dbReference>
<dbReference type="KEGG" id="ntt:TAO_1081"/>
<dbReference type="SUPFAM" id="SSF52317">
    <property type="entry name" value="Class I glutamine amidotransferase-like"/>
    <property type="match status" value="1"/>
</dbReference>
<feature type="binding site" evidence="14">
    <location>
        <begin position="311"/>
        <end position="322"/>
    </location>
    <ligand>
        <name>ATP</name>
        <dbReference type="ChEBI" id="CHEBI:30616"/>
    </ligand>
</feature>
<dbReference type="SUPFAM" id="SSF82697">
    <property type="entry name" value="PurS-like"/>
    <property type="match status" value="1"/>
</dbReference>
<evidence type="ECO:0000256" key="14">
    <source>
        <dbReference type="HAMAP-Rule" id="MF_00419"/>
    </source>
</evidence>
<dbReference type="FunFam" id="3.40.50.880:FF:000008">
    <property type="entry name" value="Phosphoribosylformylglycinamidine synthase"/>
    <property type="match status" value="1"/>
</dbReference>
<dbReference type="FunFam" id="1.10.8.750:FF:000002">
    <property type="entry name" value="Phosphoribosylformylglycinamidine synthase"/>
    <property type="match status" value="1"/>
</dbReference>
<dbReference type="SUPFAM" id="SSF109736">
    <property type="entry name" value="FGAM synthase PurL, linker domain"/>
    <property type="match status" value="1"/>
</dbReference>
<keyword evidence="4 14" id="KW-0963">Cytoplasm</keyword>
<dbReference type="FunFam" id="3.30.1330.10:FF:000002">
    <property type="entry name" value="Phosphoribosylformylglycinamidine synthase"/>
    <property type="match status" value="1"/>
</dbReference>
<dbReference type="Gene3D" id="3.90.650.10">
    <property type="entry name" value="PurM-like C-terminal domain"/>
    <property type="match status" value="2"/>
</dbReference>
<dbReference type="SMART" id="SM01211">
    <property type="entry name" value="GATase_5"/>
    <property type="match status" value="1"/>
</dbReference>
<dbReference type="Gene3D" id="1.10.8.750">
    <property type="entry name" value="Phosphoribosylformylglycinamidine synthase, linker domain"/>
    <property type="match status" value="1"/>
</dbReference>
<gene>
    <name evidence="14" type="primary">purL</name>
    <name evidence="19" type="ORF">TAO_1081</name>
</gene>
<dbReference type="FunFam" id="3.90.650.10:FF:000005">
    <property type="entry name" value="Phosphoribosylformylglycinamidine synthase"/>
    <property type="match status" value="1"/>
</dbReference>
<comment type="similarity">
    <text evidence="3 14">In the N-terminal section; belongs to the FGAMS family.</text>
</comment>
<evidence type="ECO:0000256" key="3">
    <source>
        <dbReference type="ARBA" id="ARBA00008608"/>
    </source>
</evidence>
<keyword evidence="9 14" id="KW-0067">ATP-binding</keyword>
<dbReference type="CDD" id="cd02203">
    <property type="entry name" value="PurL_repeat1"/>
    <property type="match status" value="1"/>
</dbReference>
<evidence type="ECO:0000256" key="10">
    <source>
        <dbReference type="ARBA" id="ARBA00022842"/>
    </source>
</evidence>
<evidence type="ECO:0000259" key="18">
    <source>
        <dbReference type="Pfam" id="PF22689"/>
    </source>
</evidence>
<reference evidence="19 20" key="1">
    <citation type="journal article" date="2017" name="ISME J.">
        <title>An acid-tolerant ammonia-oxidizing ?-proteobacterium from soil.</title>
        <authorList>
            <person name="Hayatsu M."/>
            <person name="Tago K."/>
            <person name="Uchiyama I."/>
            <person name="Toyoda A."/>
            <person name="Wang Y."/>
            <person name="Shimomura Y."/>
            <person name="Okubo T."/>
            <person name="Kurisu F."/>
            <person name="Hirono Y."/>
            <person name="Nonaka K."/>
            <person name="Akiyama H."/>
            <person name="Itoh T."/>
            <person name="Takami H."/>
        </authorList>
    </citation>
    <scope>NUCLEOTIDE SEQUENCE [LARGE SCALE GENOMIC DNA]</scope>
    <source>
        <strain evidence="19 20">TAO100</strain>
    </source>
</reference>
<dbReference type="CDD" id="cd01740">
    <property type="entry name" value="GATase1_FGAR_AT"/>
    <property type="match status" value="1"/>
</dbReference>
<accession>A0A1Q2SMW0</accession>
<evidence type="ECO:0000256" key="2">
    <source>
        <dbReference type="ARBA" id="ARBA00004920"/>
    </source>
</evidence>
<dbReference type="HAMAP" id="MF_00419">
    <property type="entry name" value="PurL_1"/>
    <property type="match status" value="1"/>
</dbReference>
<dbReference type="FunFam" id="3.30.1330.10:FF:000005">
    <property type="entry name" value="Phosphoribosylformylglycinamidine synthase"/>
    <property type="match status" value="1"/>
</dbReference>
<dbReference type="SUPFAM" id="SSF56042">
    <property type="entry name" value="PurM C-terminal domain-like"/>
    <property type="match status" value="2"/>
</dbReference>
<dbReference type="EC" id="6.3.5.3" evidence="14"/>
<keyword evidence="5 14" id="KW-0436">Ligase</keyword>
<evidence type="ECO:0000256" key="4">
    <source>
        <dbReference type="ARBA" id="ARBA00022490"/>
    </source>
</evidence>
<evidence type="ECO:0000256" key="12">
    <source>
        <dbReference type="ARBA" id="ARBA00052585"/>
    </source>
</evidence>
<dbReference type="InterPro" id="IPR055181">
    <property type="entry name" value="FGAR-AT_PurM_N-like"/>
</dbReference>
<proteinExistence type="inferred from homology"/>
<dbReference type="GO" id="GO:0005737">
    <property type="term" value="C:cytoplasm"/>
    <property type="evidence" value="ECO:0007669"/>
    <property type="project" value="UniProtKB-SubCell"/>
</dbReference>
<evidence type="ECO:0000256" key="5">
    <source>
        <dbReference type="ARBA" id="ARBA00022598"/>
    </source>
</evidence>
<evidence type="ECO:0000259" key="15">
    <source>
        <dbReference type="Pfam" id="PF02769"/>
    </source>
</evidence>
<feature type="domain" description="Phosphoribosylformylglycinamidine synthase linker" evidence="16">
    <location>
        <begin position="175"/>
        <end position="223"/>
    </location>
</feature>
<dbReference type="GO" id="GO:0004642">
    <property type="term" value="F:phosphoribosylformylglycinamidine synthase activity"/>
    <property type="evidence" value="ECO:0007669"/>
    <property type="project" value="UniProtKB-UniRule"/>
</dbReference>
<dbReference type="FunFam" id="3.90.650.10:FF:000002">
    <property type="entry name" value="Phosphoribosylformylglycinamidine synthase"/>
    <property type="match status" value="1"/>
</dbReference>
<feature type="domain" description="FGAR-AT PurM N-terminal-like" evidence="18">
    <location>
        <begin position="652"/>
        <end position="811"/>
    </location>
</feature>
<evidence type="ECO:0000256" key="8">
    <source>
        <dbReference type="ARBA" id="ARBA00022755"/>
    </source>
</evidence>
<keyword evidence="8 14" id="KW-0658">Purine biosynthesis</keyword>
<feature type="domain" description="PurM-like C-terminal" evidence="15">
    <location>
        <begin position="437"/>
        <end position="593"/>
    </location>
</feature>
<evidence type="ECO:0000256" key="9">
    <source>
        <dbReference type="ARBA" id="ARBA00022840"/>
    </source>
</evidence>
<feature type="active site" evidence="14">
    <location>
        <position position="1267"/>
    </location>
</feature>
<comment type="subunit">
    <text evidence="14">Monomer.</text>
</comment>
<keyword evidence="6 14" id="KW-0479">Metal-binding</keyword>
<dbReference type="Pfam" id="PF18076">
    <property type="entry name" value="FGAR-AT_N"/>
    <property type="match status" value="1"/>
</dbReference>
<feature type="domain" description="Phosphoribosylformylglycinamidine synthase N-terminal" evidence="17">
    <location>
        <begin position="37"/>
        <end position="153"/>
    </location>
</feature>
<feature type="binding site" evidence="14">
    <location>
        <position position="722"/>
    </location>
    <ligand>
        <name>Mg(2+)</name>
        <dbReference type="ChEBI" id="CHEBI:18420"/>
    </ligand>
</feature>
<feature type="active site" description="Nucleophile" evidence="14">
    <location>
        <position position="1142"/>
    </location>
</feature>
<dbReference type="Pfam" id="PF22689">
    <property type="entry name" value="FGAR-AT_PurM_N-like"/>
    <property type="match status" value="1"/>
</dbReference>
<keyword evidence="11 14" id="KW-0315">Glutamine amidotransferase</keyword>
<dbReference type="SUPFAM" id="SSF55326">
    <property type="entry name" value="PurM N-terminal domain-like"/>
    <property type="match status" value="2"/>
</dbReference>
<dbReference type="PANTHER" id="PTHR10099">
    <property type="entry name" value="PHOSPHORIBOSYLFORMYLGLYCINAMIDINE SYNTHASE"/>
    <property type="match status" value="1"/>
</dbReference>
<dbReference type="EMBL" id="AP014836">
    <property type="protein sequence ID" value="BAW80451.1"/>
    <property type="molecule type" value="Genomic_DNA"/>
</dbReference>
<keyword evidence="7 14" id="KW-0547">Nucleotide-binding</keyword>
<dbReference type="Pfam" id="PF02769">
    <property type="entry name" value="AIRS_C"/>
    <property type="match status" value="2"/>
</dbReference>
<dbReference type="PROSITE" id="PS51273">
    <property type="entry name" value="GATASE_TYPE_1"/>
    <property type="match status" value="1"/>
</dbReference>
<comment type="caution">
    <text evidence="14">Lacks conserved residue(s) required for the propagation of feature annotation.</text>
</comment>
<protein>
    <recommendedName>
        <fullName evidence="14">Phosphoribosylformylglycinamidine synthase</fullName>
        <shortName evidence="14">FGAM synthase</shortName>
        <shortName evidence="14">FGAMS</shortName>
        <ecNumber evidence="14">6.3.5.3</ecNumber>
    </recommendedName>
    <alternativeName>
        <fullName evidence="14">Formylglycinamide ribonucleotide amidotransferase</fullName>
        <shortName evidence="14">FGAR amidotransferase</shortName>
        <shortName evidence="14">FGAR-AT</shortName>
    </alternativeName>
</protein>
<keyword evidence="10 14" id="KW-0460">Magnesium</keyword>
<keyword evidence="20" id="KW-1185">Reference proteome</keyword>
<dbReference type="InterPro" id="IPR010918">
    <property type="entry name" value="PurM-like_C_dom"/>
</dbReference>
<dbReference type="OrthoDB" id="9804441at2"/>
<evidence type="ECO:0000313" key="19">
    <source>
        <dbReference type="EMBL" id="BAW80451.1"/>
    </source>
</evidence>
<evidence type="ECO:0000256" key="6">
    <source>
        <dbReference type="ARBA" id="ARBA00022723"/>
    </source>
</evidence>
<name>A0A1Q2SMW0_9GAMM</name>
<feature type="domain" description="PurM-like C-terminal" evidence="15">
    <location>
        <begin position="842"/>
        <end position="968"/>
    </location>
</feature>
<dbReference type="InterPro" id="IPR040707">
    <property type="entry name" value="FGAR-AT_N"/>
</dbReference>
<dbReference type="InterPro" id="IPR010073">
    <property type="entry name" value="PurL_large"/>
</dbReference>
<dbReference type="InterPro" id="IPR036921">
    <property type="entry name" value="PurM-like_N_sf"/>
</dbReference>
<evidence type="ECO:0000256" key="11">
    <source>
        <dbReference type="ARBA" id="ARBA00022962"/>
    </source>
</evidence>
<dbReference type="Proteomes" id="UP000243679">
    <property type="component" value="Chromosome"/>
</dbReference>
<dbReference type="UniPathway" id="UPA00074">
    <property type="reaction ID" value="UER00128"/>
</dbReference>
<dbReference type="InterPro" id="IPR029062">
    <property type="entry name" value="Class_I_gatase-like"/>
</dbReference>
<dbReference type="InterPro" id="IPR036604">
    <property type="entry name" value="PurS-like_sf"/>
</dbReference>
<evidence type="ECO:0000259" key="16">
    <source>
        <dbReference type="Pfam" id="PF18072"/>
    </source>
</evidence>
<dbReference type="GO" id="GO:0046872">
    <property type="term" value="F:metal ion binding"/>
    <property type="evidence" value="ECO:0007669"/>
    <property type="project" value="UniProtKB-KW"/>
</dbReference>
<comment type="function">
    <text evidence="13 14">Phosphoribosylformylglycinamidine synthase involved in the purines biosynthetic pathway. Catalyzes the ATP-dependent conversion of formylglycinamide ribonucleotide (FGAR) and glutamine to yield formylglycinamidine ribonucleotide (FGAM) and glutamate.</text>
</comment>
<evidence type="ECO:0000256" key="13">
    <source>
        <dbReference type="ARBA" id="ARBA00057317"/>
    </source>
</evidence>
<evidence type="ECO:0000256" key="1">
    <source>
        <dbReference type="ARBA" id="ARBA00004496"/>
    </source>
</evidence>
<evidence type="ECO:0000259" key="17">
    <source>
        <dbReference type="Pfam" id="PF18076"/>
    </source>
</evidence>
<dbReference type="PANTHER" id="PTHR10099:SF1">
    <property type="entry name" value="PHOSPHORIBOSYLFORMYLGLYCINAMIDINE SYNTHASE"/>
    <property type="match status" value="1"/>
</dbReference>
<dbReference type="Gene3D" id="3.30.1330.10">
    <property type="entry name" value="PurM-like, N-terminal domain"/>
    <property type="match status" value="2"/>
</dbReference>
<comment type="subcellular location">
    <subcellularLocation>
        <location evidence="1 14">Cytoplasm</location>
    </subcellularLocation>
</comment>
<dbReference type="Pfam" id="PF13507">
    <property type="entry name" value="GATase_5"/>
    <property type="match status" value="1"/>
</dbReference>
<dbReference type="Gene3D" id="3.40.50.880">
    <property type="match status" value="1"/>
</dbReference>
<dbReference type="NCBIfam" id="NF003672">
    <property type="entry name" value="PRK05297.1"/>
    <property type="match status" value="1"/>
</dbReference>
<dbReference type="InterPro" id="IPR036676">
    <property type="entry name" value="PurM-like_C_sf"/>
</dbReference>